<protein>
    <submittedName>
        <fullName evidence="12">Peptidase M48</fullName>
    </submittedName>
</protein>
<evidence type="ECO:0000313" key="12">
    <source>
        <dbReference type="EMBL" id="TFE82958.1"/>
    </source>
</evidence>
<evidence type="ECO:0000256" key="7">
    <source>
        <dbReference type="PIRSR" id="PIRSR627057-2"/>
    </source>
</evidence>
<keyword evidence="2 7" id="KW-0479">Metal-binding</keyword>
<evidence type="ECO:0000313" key="13">
    <source>
        <dbReference type="Proteomes" id="UP000298246"/>
    </source>
</evidence>
<feature type="transmembrane region" description="Helical" evidence="9">
    <location>
        <begin position="98"/>
        <end position="119"/>
    </location>
</feature>
<feature type="transmembrane region" description="Helical" evidence="9">
    <location>
        <begin position="173"/>
        <end position="195"/>
    </location>
</feature>
<dbReference type="GO" id="GO:0046872">
    <property type="term" value="F:metal ion binding"/>
    <property type="evidence" value="ECO:0007669"/>
    <property type="project" value="UniProtKB-KW"/>
</dbReference>
<dbReference type="FunFam" id="3.30.2010.10:FF:000010">
    <property type="entry name" value="M48 family peptidase"/>
    <property type="match status" value="1"/>
</dbReference>
<dbReference type="AlphaFoldDB" id="A0A4Y8PQL0"/>
<feature type="transmembrane region" description="Helical" evidence="9">
    <location>
        <begin position="65"/>
        <end position="86"/>
    </location>
</feature>
<dbReference type="RefSeq" id="WP_134757604.1">
    <property type="nucleotide sequence ID" value="NZ_MYFO02000025.1"/>
</dbReference>
<keyword evidence="9" id="KW-1133">Transmembrane helix</keyword>
<keyword evidence="13" id="KW-1185">Reference proteome</keyword>
<keyword evidence="1 8" id="KW-0645">Protease</keyword>
<name>A0A4Y8PQL0_9BACL</name>
<dbReference type="PANTHER" id="PTHR10120">
    <property type="entry name" value="CAAX PRENYL PROTEASE 1"/>
    <property type="match status" value="1"/>
</dbReference>
<feature type="binding site" evidence="7">
    <location>
        <position position="275"/>
    </location>
    <ligand>
        <name>Zn(2+)</name>
        <dbReference type="ChEBI" id="CHEBI:29105"/>
        <note>catalytic</note>
    </ligand>
</feature>
<dbReference type="Pfam" id="PF16491">
    <property type="entry name" value="Peptidase_M48_N"/>
    <property type="match status" value="1"/>
</dbReference>
<feature type="transmembrane region" description="Helical" evidence="9">
    <location>
        <begin position="325"/>
        <end position="342"/>
    </location>
</feature>
<dbReference type="InterPro" id="IPR032456">
    <property type="entry name" value="Peptidase_M48_N"/>
</dbReference>
<comment type="caution">
    <text evidence="12">The sequence shown here is derived from an EMBL/GenBank/DDBJ whole genome shotgun (WGS) entry which is preliminary data.</text>
</comment>
<dbReference type="GO" id="GO:0004222">
    <property type="term" value="F:metalloendopeptidase activity"/>
    <property type="evidence" value="ECO:0007669"/>
    <property type="project" value="InterPro"/>
</dbReference>
<dbReference type="EMBL" id="MYFO01000062">
    <property type="protein sequence ID" value="TFE82958.1"/>
    <property type="molecule type" value="Genomic_DNA"/>
</dbReference>
<evidence type="ECO:0000256" key="5">
    <source>
        <dbReference type="ARBA" id="ARBA00023049"/>
    </source>
</evidence>
<evidence type="ECO:0000256" key="6">
    <source>
        <dbReference type="PIRSR" id="PIRSR627057-1"/>
    </source>
</evidence>
<keyword evidence="3 8" id="KW-0378">Hydrolase</keyword>
<evidence type="ECO:0000256" key="4">
    <source>
        <dbReference type="ARBA" id="ARBA00022833"/>
    </source>
</evidence>
<feature type="domain" description="Peptidase M48" evidence="10">
    <location>
        <begin position="205"/>
        <end position="408"/>
    </location>
</feature>
<evidence type="ECO:0000256" key="8">
    <source>
        <dbReference type="RuleBase" id="RU003983"/>
    </source>
</evidence>
<comment type="similarity">
    <text evidence="8">Belongs to the peptidase M48 family.</text>
</comment>
<feature type="active site" description="Proton donor" evidence="6">
    <location>
        <position position="359"/>
    </location>
</feature>
<dbReference type="Gene3D" id="3.30.2010.10">
    <property type="entry name" value="Metalloproteases ('zincins'), catalytic domain"/>
    <property type="match status" value="1"/>
</dbReference>
<reference evidence="12 13" key="1">
    <citation type="submission" date="2017-03" db="EMBL/GenBank/DDBJ databases">
        <title>Isolation of Levoglucosan Utilizing Bacteria.</title>
        <authorList>
            <person name="Arya A.S."/>
        </authorList>
    </citation>
    <scope>NUCLEOTIDE SEQUENCE [LARGE SCALE GENOMIC DNA]</scope>
    <source>
        <strain evidence="12 13">MEC069</strain>
    </source>
</reference>
<feature type="active site" evidence="6">
    <location>
        <position position="276"/>
    </location>
</feature>
<feature type="binding site" evidence="7">
    <location>
        <position position="279"/>
    </location>
    <ligand>
        <name>Zn(2+)</name>
        <dbReference type="ChEBI" id="CHEBI:29105"/>
        <note>catalytic</note>
    </ligand>
</feature>
<evidence type="ECO:0000259" key="10">
    <source>
        <dbReference type="Pfam" id="PF01435"/>
    </source>
</evidence>
<keyword evidence="4 7" id="KW-0862">Zinc</keyword>
<feature type="binding site" evidence="7">
    <location>
        <position position="355"/>
    </location>
    <ligand>
        <name>Zn(2+)</name>
        <dbReference type="ChEBI" id="CHEBI:29105"/>
        <note>catalytic</note>
    </ligand>
</feature>
<dbReference type="Pfam" id="PF01435">
    <property type="entry name" value="Peptidase_M48"/>
    <property type="match status" value="1"/>
</dbReference>
<evidence type="ECO:0000256" key="3">
    <source>
        <dbReference type="ARBA" id="ARBA00022801"/>
    </source>
</evidence>
<dbReference type="InterPro" id="IPR001915">
    <property type="entry name" value="Peptidase_M48"/>
</dbReference>
<keyword evidence="9" id="KW-0472">Membrane</keyword>
<dbReference type="Proteomes" id="UP000298246">
    <property type="component" value="Unassembled WGS sequence"/>
</dbReference>
<keyword evidence="5 8" id="KW-0482">Metalloprotease</keyword>
<feature type="transmembrane region" description="Helical" evidence="9">
    <location>
        <begin position="285"/>
        <end position="304"/>
    </location>
</feature>
<evidence type="ECO:0000256" key="1">
    <source>
        <dbReference type="ARBA" id="ARBA00022670"/>
    </source>
</evidence>
<comment type="cofactor">
    <cofactor evidence="7 8">
        <name>Zn(2+)</name>
        <dbReference type="ChEBI" id="CHEBI:29105"/>
    </cofactor>
    <text evidence="7 8">Binds 1 zinc ion per subunit.</text>
</comment>
<dbReference type="GO" id="GO:0071586">
    <property type="term" value="P:CAAX-box protein processing"/>
    <property type="evidence" value="ECO:0007669"/>
    <property type="project" value="InterPro"/>
</dbReference>
<organism evidence="12 13">
    <name type="scientific">Paenibacillus athensensis</name>
    <dbReference type="NCBI Taxonomy" id="1967502"/>
    <lineage>
        <taxon>Bacteria</taxon>
        <taxon>Bacillati</taxon>
        <taxon>Bacillota</taxon>
        <taxon>Bacilli</taxon>
        <taxon>Bacillales</taxon>
        <taxon>Paenibacillaceae</taxon>
        <taxon>Paenibacillus</taxon>
    </lineage>
</organism>
<evidence type="ECO:0000259" key="11">
    <source>
        <dbReference type="Pfam" id="PF16491"/>
    </source>
</evidence>
<dbReference type="InterPro" id="IPR027057">
    <property type="entry name" value="CAXX_Prtase_1"/>
</dbReference>
<keyword evidence="9" id="KW-0812">Transmembrane</keyword>
<proteinExistence type="inferred from homology"/>
<dbReference type="OrthoDB" id="9781930at2"/>
<evidence type="ECO:0000256" key="2">
    <source>
        <dbReference type="ARBA" id="ARBA00022723"/>
    </source>
</evidence>
<accession>A0A4Y8PQL0</accession>
<feature type="domain" description="CAAX prenyl protease 1 N-terminal" evidence="11">
    <location>
        <begin position="73"/>
        <end position="201"/>
    </location>
</feature>
<feature type="transmembrane region" description="Helical" evidence="9">
    <location>
        <begin position="148"/>
        <end position="166"/>
    </location>
</feature>
<sequence>MKRFYVVLFVLFALYAALIGRYVLQGDAFAIPVHDRGTVADPHTFMTAQQITDAESLSRLRSLTYFLLSPLQAGLILALLGVSVRFRKLVERWFRHSFWQAAVFVLLFLLLTDVIFLPVDYWLLRVDRSYGLSNETMAMFWSDHAKDFAVNLLATWAMVGGFRWISRRSPRRWWLWLWLISVPFIVFVTFLQPVVLDPLYNDFQPLQNQELKRDILALADKAHIPAHQVYEVNMSERTNGVNAYVNGIGGNARIVLWDTTLKKLNTDEILTVMAHEMGHYVEKHIYWGLLYGIALSLLGFWLAFHAFGGFVRRFGPAWGLRGERDLAALPVLLLLVTLMNFVSAPAQNAFSRVIEHRADMYAMKMTGDGDAAIRAFQKIAAENLSPVTQPKLVQWFRGSHPTILERIHYFEQFQRRPAAGSNGAK</sequence>
<gene>
    <name evidence="12" type="ORF">B5M42_24145</name>
</gene>
<evidence type="ECO:0000256" key="9">
    <source>
        <dbReference type="SAM" id="Phobius"/>
    </source>
</evidence>
<dbReference type="CDD" id="cd07343">
    <property type="entry name" value="M48A_Zmpste24p_like"/>
    <property type="match status" value="1"/>
</dbReference>